<accession>A0A1T5IQL6</accession>
<dbReference type="AlphaFoldDB" id="A0A1T5IQL6"/>
<evidence type="ECO:0000313" key="3">
    <source>
        <dbReference type="Proteomes" id="UP000190961"/>
    </source>
</evidence>
<feature type="transmembrane region" description="Helical" evidence="1">
    <location>
        <begin position="37"/>
        <end position="58"/>
    </location>
</feature>
<evidence type="ECO:0000256" key="1">
    <source>
        <dbReference type="SAM" id="Phobius"/>
    </source>
</evidence>
<dbReference type="Proteomes" id="UP000190961">
    <property type="component" value="Unassembled WGS sequence"/>
</dbReference>
<gene>
    <name evidence="2" type="ORF">SAMN05660236_0285</name>
</gene>
<keyword evidence="3" id="KW-1185">Reference proteome</keyword>
<protein>
    <submittedName>
        <fullName evidence="2">Uncharacterized protein</fullName>
    </submittedName>
</protein>
<keyword evidence="1" id="KW-0812">Transmembrane</keyword>
<keyword evidence="1" id="KW-0472">Membrane</keyword>
<proteinExistence type="predicted"/>
<sequence length="64" mass="7699">MKSLMPRINRHMTIQRSRKEWYTSYHRPACMYIAKSLIDNVFTGIFSIIFTVIFSPFYNQFLST</sequence>
<dbReference type="STRING" id="688867.SAMN05660236_0285"/>
<organism evidence="2 3">
    <name type="scientific">Ohtaekwangia koreensis</name>
    <dbReference type="NCBI Taxonomy" id="688867"/>
    <lineage>
        <taxon>Bacteria</taxon>
        <taxon>Pseudomonadati</taxon>
        <taxon>Bacteroidota</taxon>
        <taxon>Cytophagia</taxon>
        <taxon>Cytophagales</taxon>
        <taxon>Fulvivirgaceae</taxon>
        <taxon>Ohtaekwangia</taxon>
    </lineage>
</organism>
<reference evidence="2 3" key="1">
    <citation type="submission" date="2017-02" db="EMBL/GenBank/DDBJ databases">
        <authorList>
            <person name="Peterson S.W."/>
        </authorList>
    </citation>
    <scope>NUCLEOTIDE SEQUENCE [LARGE SCALE GENOMIC DNA]</scope>
    <source>
        <strain evidence="2 3">DSM 25262</strain>
    </source>
</reference>
<dbReference type="EMBL" id="FUZU01000001">
    <property type="protein sequence ID" value="SKC41446.1"/>
    <property type="molecule type" value="Genomic_DNA"/>
</dbReference>
<keyword evidence="1" id="KW-1133">Transmembrane helix</keyword>
<name>A0A1T5IQL6_9BACT</name>
<evidence type="ECO:0000313" key="2">
    <source>
        <dbReference type="EMBL" id="SKC41446.1"/>
    </source>
</evidence>